<dbReference type="Pfam" id="PF00097">
    <property type="entry name" value="zf-C3HC4"/>
    <property type="match status" value="1"/>
</dbReference>
<dbReference type="InterPro" id="IPR001841">
    <property type="entry name" value="Znf_RING"/>
</dbReference>
<gene>
    <name evidence="9" type="ORF">V5N11_010653</name>
</gene>
<dbReference type="InterPro" id="IPR039739">
    <property type="entry name" value="MAG2/RNF10"/>
</dbReference>
<keyword evidence="3" id="KW-0479">Metal-binding</keyword>
<name>A0ABD1ATJ1_CARAN</name>
<dbReference type="PANTHER" id="PTHR12983">
    <property type="entry name" value="RING FINGER 10 FAMILY MEMBER"/>
    <property type="match status" value="1"/>
</dbReference>
<keyword evidence="4 6" id="KW-0863">Zinc-finger</keyword>
<evidence type="ECO:0000256" key="7">
    <source>
        <dbReference type="SAM" id="MobiDB-lite"/>
    </source>
</evidence>
<feature type="region of interest" description="Disordered" evidence="7">
    <location>
        <begin position="688"/>
        <end position="754"/>
    </location>
</feature>
<feature type="compositionally biased region" description="Polar residues" evidence="7">
    <location>
        <begin position="128"/>
        <end position="138"/>
    </location>
</feature>
<feature type="domain" description="RING-type" evidence="8">
    <location>
        <begin position="242"/>
        <end position="288"/>
    </location>
</feature>
<feature type="compositionally biased region" description="Low complexity" evidence="7">
    <location>
        <begin position="699"/>
        <end position="717"/>
    </location>
</feature>
<feature type="compositionally biased region" description="Polar residues" evidence="7">
    <location>
        <begin position="166"/>
        <end position="176"/>
    </location>
</feature>
<evidence type="ECO:0000256" key="4">
    <source>
        <dbReference type="ARBA" id="ARBA00022771"/>
    </source>
</evidence>
<dbReference type="Gene3D" id="3.30.40.10">
    <property type="entry name" value="Zinc/RING finger domain, C3HC4 (zinc finger)"/>
    <property type="match status" value="1"/>
</dbReference>
<evidence type="ECO:0000313" key="9">
    <source>
        <dbReference type="EMBL" id="KAL1210073.1"/>
    </source>
</evidence>
<dbReference type="InterPro" id="IPR009856">
    <property type="entry name" value="Lir1"/>
</dbReference>
<evidence type="ECO:0000259" key="8">
    <source>
        <dbReference type="PROSITE" id="PS50089"/>
    </source>
</evidence>
<evidence type="ECO:0000256" key="6">
    <source>
        <dbReference type="PROSITE-ProRule" id="PRU00175"/>
    </source>
</evidence>
<dbReference type="Proteomes" id="UP001558713">
    <property type="component" value="Unassembled WGS sequence"/>
</dbReference>
<feature type="compositionally biased region" description="Polar residues" evidence="7">
    <location>
        <begin position="718"/>
        <end position="738"/>
    </location>
</feature>
<dbReference type="GO" id="GO:0005737">
    <property type="term" value="C:cytoplasm"/>
    <property type="evidence" value="ECO:0007669"/>
    <property type="project" value="UniProtKB-SubCell"/>
</dbReference>
<dbReference type="PROSITE" id="PS00518">
    <property type="entry name" value="ZF_RING_1"/>
    <property type="match status" value="1"/>
</dbReference>
<sequence length="899" mass="99764">MSILPPPHIQGHNSSSNTDSSLNPSSEHGNNSSPPTSPPSRISSSATPFAGHSESTPDFSGGSREPTAAAEEGHSHGYSKEMTQIGTGKESFSPSNADKRDHFRYDDRRNRSRGRTTGAAGSSSSSSPQLQHNNTGPPLNSPRGVSHHSQTGRRANMISGNHLLNFQYDPISSPQSRGFPPPQRKQQYKGRPYNKDLFLKANYKFVVLDTGDHSPDSMDPDKTLQWDDIICVRYSTPSPVQCPICLDYPLCPQITSCGHIFCFPCILQYLLMGEDNHKADCFKRCPLCFVMISPRELYTVFIENVKQYSVGDLIEFVLLTRKKDSFAPTRKNEYDSAVPNGENEMHDPFSKFTFTQDVDLSVRQAVSELDSWIARADPGLVEDLEKHLYVNAALERLEQRKVYWNEHRLSNYRKLNTPARNQIQSFSPPDVSRVGYQAPSWANGATASGSNEQDKSLEDSSVDKSDGESQSSLEKSSDNGYPLEDQDAPSSSSCNGSKRPLLHQNNTKDLKDNDVYNFYQSVDGQHIIIHSLNVKCLLHHYGSYESLPPRVSGKILEMETVTQSEAIRRRYRFLSHFSLTTTFQICEIDMRESLPPEAFTPFMDEIKKREKQRKERARKDRKNKIKAEVAAAAELVPFMASFGQSSQDDFPPFSLDDFEALGNSAPISSRPPTIGERSSFSHVTRLGFAAGHDSPNLNNEPTNVQSSSSSEVPNSTTGARNTNITSFASVTSRTTTPSAPIIKEPGKRGKKPSRVLLSTTSGALCIKPTILLPHPCSLSSPKLTLLLPHTTKASRFSSLRQNNASSPPPSTSDPQTVDYNSSLLSVFPAEACETISGYACSADIYPEVKLDRKPVSRPVIPEPVDREYEEYNNPKTVFREEACDDLGGEFCEPDYKKND</sequence>
<feature type="compositionally biased region" description="Low complexity" evidence="7">
    <location>
        <begin position="39"/>
        <end position="48"/>
    </location>
</feature>
<dbReference type="PANTHER" id="PTHR12983:SF9">
    <property type="entry name" value="E3 UBIQUITIN-PROTEIN LIGASE RNF10"/>
    <property type="match status" value="1"/>
</dbReference>
<reference evidence="9 10" key="1">
    <citation type="submission" date="2024-04" db="EMBL/GenBank/DDBJ databases">
        <title>Genome assembly C_amara_ONT_v2.</title>
        <authorList>
            <person name="Yant L."/>
            <person name="Moore C."/>
            <person name="Slenker M."/>
        </authorList>
    </citation>
    <scope>NUCLEOTIDE SEQUENCE [LARGE SCALE GENOMIC DNA]</scope>
    <source>
        <tissue evidence="9">Leaf</tissue>
    </source>
</reference>
<evidence type="ECO:0000256" key="1">
    <source>
        <dbReference type="ARBA" id="ARBA00004496"/>
    </source>
</evidence>
<keyword evidence="5" id="KW-0862">Zinc</keyword>
<feature type="region of interest" description="Disordered" evidence="7">
    <location>
        <begin position="1"/>
        <end position="151"/>
    </location>
</feature>
<dbReference type="InterPro" id="IPR017907">
    <property type="entry name" value="Znf_RING_CS"/>
</dbReference>
<dbReference type="AlphaFoldDB" id="A0ABD1ATJ1"/>
<keyword evidence="10" id="KW-1185">Reference proteome</keyword>
<accession>A0ABD1ATJ1</accession>
<dbReference type="InterPro" id="IPR018957">
    <property type="entry name" value="Znf_C3HC4_RING-type"/>
</dbReference>
<proteinExistence type="predicted"/>
<comment type="subcellular location">
    <subcellularLocation>
        <location evidence="1">Cytoplasm</location>
    </subcellularLocation>
</comment>
<feature type="compositionally biased region" description="Low complexity" evidence="7">
    <location>
        <begin position="13"/>
        <end position="26"/>
    </location>
</feature>
<dbReference type="Pfam" id="PF07207">
    <property type="entry name" value="Lir1"/>
    <property type="match status" value="1"/>
</dbReference>
<evidence type="ECO:0000256" key="3">
    <source>
        <dbReference type="ARBA" id="ARBA00022723"/>
    </source>
</evidence>
<evidence type="ECO:0000313" key="10">
    <source>
        <dbReference type="Proteomes" id="UP001558713"/>
    </source>
</evidence>
<comment type="caution">
    <text evidence="9">The sequence shown here is derived from an EMBL/GenBank/DDBJ whole genome shotgun (WGS) entry which is preliminary data.</text>
</comment>
<feature type="compositionally biased region" description="Basic and acidic residues" evidence="7">
    <location>
        <begin position="97"/>
        <end position="109"/>
    </location>
</feature>
<dbReference type="SUPFAM" id="SSF57850">
    <property type="entry name" value="RING/U-box"/>
    <property type="match status" value="1"/>
</dbReference>
<dbReference type="GO" id="GO:0008270">
    <property type="term" value="F:zinc ion binding"/>
    <property type="evidence" value="ECO:0007669"/>
    <property type="project" value="UniProtKB-KW"/>
</dbReference>
<dbReference type="InterPro" id="IPR013083">
    <property type="entry name" value="Znf_RING/FYVE/PHD"/>
</dbReference>
<evidence type="ECO:0000256" key="2">
    <source>
        <dbReference type="ARBA" id="ARBA00022490"/>
    </source>
</evidence>
<feature type="compositionally biased region" description="Basic and acidic residues" evidence="7">
    <location>
        <begin position="452"/>
        <end position="467"/>
    </location>
</feature>
<feature type="compositionally biased region" description="Polar residues" evidence="7">
    <location>
        <begin position="81"/>
        <end position="96"/>
    </location>
</feature>
<dbReference type="EMBL" id="JBANAX010000401">
    <property type="protein sequence ID" value="KAL1210073.1"/>
    <property type="molecule type" value="Genomic_DNA"/>
</dbReference>
<dbReference type="SMART" id="SM00184">
    <property type="entry name" value="RING"/>
    <property type="match status" value="1"/>
</dbReference>
<feature type="region of interest" description="Disordered" evidence="7">
    <location>
        <begin position="420"/>
        <end position="507"/>
    </location>
</feature>
<protein>
    <submittedName>
        <fullName evidence="9">Light-regulated protein 1</fullName>
    </submittedName>
</protein>
<dbReference type="PROSITE" id="PS50089">
    <property type="entry name" value="ZF_RING_2"/>
    <property type="match status" value="1"/>
</dbReference>
<organism evidence="9 10">
    <name type="scientific">Cardamine amara subsp. amara</name>
    <dbReference type="NCBI Taxonomy" id="228776"/>
    <lineage>
        <taxon>Eukaryota</taxon>
        <taxon>Viridiplantae</taxon>
        <taxon>Streptophyta</taxon>
        <taxon>Embryophyta</taxon>
        <taxon>Tracheophyta</taxon>
        <taxon>Spermatophyta</taxon>
        <taxon>Magnoliopsida</taxon>
        <taxon>eudicotyledons</taxon>
        <taxon>Gunneridae</taxon>
        <taxon>Pentapetalae</taxon>
        <taxon>rosids</taxon>
        <taxon>malvids</taxon>
        <taxon>Brassicales</taxon>
        <taxon>Brassicaceae</taxon>
        <taxon>Cardamineae</taxon>
        <taxon>Cardamine</taxon>
    </lineage>
</organism>
<evidence type="ECO:0000256" key="5">
    <source>
        <dbReference type="ARBA" id="ARBA00022833"/>
    </source>
</evidence>
<dbReference type="CDD" id="cd16536">
    <property type="entry name" value="RING-HC_RNF10"/>
    <property type="match status" value="1"/>
</dbReference>
<feature type="region of interest" description="Disordered" evidence="7">
    <location>
        <begin position="166"/>
        <end position="189"/>
    </location>
</feature>
<feature type="compositionally biased region" description="Low complexity" evidence="7">
    <location>
        <begin position="115"/>
        <end position="127"/>
    </location>
</feature>
<feature type="region of interest" description="Disordered" evidence="7">
    <location>
        <begin position="796"/>
        <end position="817"/>
    </location>
</feature>
<keyword evidence="2" id="KW-0963">Cytoplasm</keyword>